<sequence length="78" mass="8687">SSSRLGNHDLFSATAAFFHGSNGNRSSFFFSGNISTKAEQSGFVMGFLLLRFVILDRLFWRFWNMARTGGVESGCHSD</sequence>
<organism evidence="2 3">
    <name type="scientific">Populus deltoides</name>
    <name type="common">Eastern poplar</name>
    <name type="synonym">Eastern cottonwood</name>
    <dbReference type="NCBI Taxonomy" id="3696"/>
    <lineage>
        <taxon>Eukaryota</taxon>
        <taxon>Viridiplantae</taxon>
        <taxon>Streptophyta</taxon>
        <taxon>Embryophyta</taxon>
        <taxon>Tracheophyta</taxon>
        <taxon>Spermatophyta</taxon>
        <taxon>Magnoliopsida</taxon>
        <taxon>eudicotyledons</taxon>
        <taxon>Gunneridae</taxon>
        <taxon>Pentapetalae</taxon>
        <taxon>rosids</taxon>
        <taxon>fabids</taxon>
        <taxon>Malpighiales</taxon>
        <taxon>Salicaceae</taxon>
        <taxon>Saliceae</taxon>
        <taxon>Populus</taxon>
    </lineage>
</organism>
<gene>
    <name evidence="2" type="ORF">H0E87_016025</name>
</gene>
<keyword evidence="1" id="KW-0472">Membrane</keyword>
<dbReference type="AlphaFoldDB" id="A0A8T2Y7H0"/>
<dbReference type="EMBL" id="JACEGQ020000008">
    <property type="protein sequence ID" value="KAH8501036.1"/>
    <property type="molecule type" value="Genomic_DNA"/>
</dbReference>
<feature type="non-terminal residue" evidence="2">
    <location>
        <position position="1"/>
    </location>
</feature>
<keyword evidence="1" id="KW-1133">Transmembrane helix</keyword>
<accession>A0A8T2Y7H0</accession>
<name>A0A8T2Y7H0_POPDE</name>
<dbReference type="Proteomes" id="UP000807159">
    <property type="component" value="Chromosome 8"/>
</dbReference>
<protein>
    <submittedName>
        <fullName evidence="2">Uncharacterized protein</fullName>
    </submittedName>
</protein>
<feature type="transmembrane region" description="Helical" evidence="1">
    <location>
        <begin position="42"/>
        <end position="60"/>
    </location>
</feature>
<keyword evidence="3" id="KW-1185">Reference proteome</keyword>
<proteinExistence type="predicted"/>
<evidence type="ECO:0000256" key="1">
    <source>
        <dbReference type="SAM" id="Phobius"/>
    </source>
</evidence>
<keyword evidence="1" id="KW-0812">Transmembrane</keyword>
<evidence type="ECO:0000313" key="2">
    <source>
        <dbReference type="EMBL" id="KAH8501036.1"/>
    </source>
</evidence>
<reference evidence="2" key="1">
    <citation type="journal article" date="2021" name="J. Hered.">
        <title>Genome Assembly of Salicaceae Populus deltoides (Eastern Cottonwood) I-69 Based on Nanopore Sequencing and Hi-C Technologies.</title>
        <authorList>
            <person name="Bai S."/>
            <person name="Wu H."/>
            <person name="Zhang J."/>
            <person name="Pan Z."/>
            <person name="Zhao W."/>
            <person name="Li Z."/>
            <person name="Tong C."/>
        </authorList>
    </citation>
    <scope>NUCLEOTIDE SEQUENCE</scope>
    <source>
        <tissue evidence="2">Leaf</tissue>
    </source>
</reference>
<evidence type="ECO:0000313" key="3">
    <source>
        <dbReference type="Proteomes" id="UP000807159"/>
    </source>
</evidence>
<comment type="caution">
    <text evidence="2">The sequence shown here is derived from an EMBL/GenBank/DDBJ whole genome shotgun (WGS) entry which is preliminary data.</text>
</comment>